<dbReference type="GO" id="GO:0007165">
    <property type="term" value="P:signal transduction"/>
    <property type="evidence" value="ECO:0007669"/>
    <property type="project" value="UniProtKB-KW"/>
</dbReference>
<dbReference type="PANTHER" id="PTHR21137">
    <property type="entry name" value="ODORANT RECEPTOR"/>
    <property type="match status" value="1"/>
</dbReference>
<dbReference type="InterPro" id="IPR004117">
    <property type="entry name" value="7tm6_olfct_rcpt"/>
</dbReference>
<dbReference type="GO" id="GO:0005886">
    <property type="term" value="C:plasma membrane"/>
    <property type="evidence" value="ECO:0007669"/>
    <property type="project" value="UniProtKB-SubCell"/>
</dbReference>
<dbReference type="Pfam" id="PF02949">
    <property type="entry name" value="7tm_6"/>
    <property type="match status" value="1"/>
</dbReference>
<name>A0A834J8N8_VESVU</name>
<dbReference type="Proteomes" id="UP000614350">
    <property type="component" value="Unassembled WGS sequence"/>
</dbReference>
<evidence type="ECO:0000256" key="3">
    <source>
        <dbReference type="ARBA" id="ARBA00022606"/>
    </source>
</evidence>
<keyword evidence="2" id="KW-1003">Cell membrane</keyword>
<evidence type="ECO:0000256" key="4">
    <source>
        <dbReference type="ARBA" id="ARBA00022692"/>
    </source>
</evidence>
<evidence type="ECO:0000256" key="6">
    <source>
        <dbReference type="ARBA" id="ARBA00022989"/>
    </source>
</evidence>
<protein>
    <recommendedName>
        <fullName evidence="13">Odorant receptor</fullName>
    </recommendedName>
</protein>
<gene>
    <name evidence="11" type="ORF">HZH66_012820</name>
</gene>
<evidence type="ECO:0000313" key="11">
    <source>
        <dbReference type="EMBL" id="KAF7383470.1"/>
    </source>
</evidence>
<evidence type="ECO:0000256" key="2">
    <source>
        <dbReference type="ARBA" id="ARBA00022475"/>
    </source>
</evidence>
<dbReference type="GO" id="GO:0005549">
    <property type="term" value="F:odorant binding"/>
    <property type="evidence" value="ECO:0007669"/>
    <property type="project" value="InterPro"/>
</dbReference>
<keyword evidence="8" id="KW-0675">Receptor</keyword>
<keyword evidence="9" id="KW-0807">Transducer</keyword>
<keyword evidence="7 10" id="KW-0472">Membrane</keyword>
<feature type="transmembrane region" description="Helical" evidence="10">
    <location>
        <begin position="41"/>
        <end position="74"/>
    </location>
</feature>
<evidence type="ECO:0000256" key="9">
    <source>
        <dbReference type="ARBA" id="ARBA00023224"/>
    </source>
</evidence>
<evidence type="ECO:0000256" key="7">
    <source>
        <dbReference type="ARBA" id="ARBA00023136"/>
    </source>
</evidence>
<keyword evidence="5" id="KW-0552">Olfaction</keyword>
<comment type="subcellular location">
    <subcellularLocation>
        <location evidence="1">Cell membrane</location>
        <topology evidence="1">Multi-pass membrane protein</topology>
    </subcellularLocation>
</comment>
<evidence type="ECO:0000256" key="10">
    <source>
        <dbReference type="SAM" id="Phobius"/>
    </source>
</evidence>
<evidence type="ECO:0000256" key="5">
    <source>
        <dbReference type="ARBA" id="ARBA00022725"/>
    </source>
</evidence>
<evidence type="ECO:0000256" key="8">
    <source>
        <dbReference type="ARBA" id="ARBA00023170"/>
    </source>
</evidence>
<keyword evidence="4 10" id="KW-0812">Transmembrane</keyword>
<sequence length="319" mass="35834">MMEVEEILKPNKYVLRTFGFWPSENLYNYTLSRLKGYIAVFFIFLGTSFVIFAQITLVGDTIVFIEDTILILLVKMKRGKMVDYWLARREMATKFLTAVYVILTITYIISPLYLSGRSLPFQGNFPSIFFQDPWYQLIYVSEIMLTLLAVTNTLACDVVLILFVCQLCNDLHRTAILLQQYGDDECSLRDVINQHISSLNYGEIVCRALSVMVENRLTLMKMIVVLMAMIPVLFINCYSGEMIYSASLSVSRAIDTNCWKSDNIRANKDGIFIVQRAQKPMQIASTVLYCTVVVVVVAAAVAAADAAAGAATDAAAAWC</sequence>
<keyword evidence="12" id="KW-1185">Reference proteome</keyword>
<evidence type="ECO:0008006" key="13">
    <source>
        <dbReference type="Google" id="ProtNLM"/>
    </source>
</evidence>
<evidence type="ECO:0000256" key="1">
    <source>
        <dbReference type="ARBA" id="ARBA00004651"/>
    </source>
</evidence>
<keyword evidence="3" id="KW-0716">Sensory transduction</keyword>
<feature type="transmembrane region" description="Helical" evidence="10">
    <location>
        <begin position="95"/>
        <end position="114"/>
    </location>
</feature>
<comment type="caution">
    <text evidence="11">The sequence shown here is derived from an EMBL/GenBank/DDBJ whole genome shotgun (WGS) entry which is preliminary data.</text>
</comment>
<evidence type="ECO:0000313" key="12">
    <source>
        <dbReference type="Proteomes" id="UP000614350"/>
    </source>
</evidence>
<keyword evidence="6 10" id="KW-1133">Transmembrane helix</keyword>
<dbReference type="GO" id="GO:0004984">
    <property type="term" value="F:olfactory receptor activity"/>
    <property type="evidence" value="ECO:0007669"/>
    <property type="project" value="InterPro"/>
</dbReference>
<organism evidence="11 12">
    <name type="scientific">Vespula vulgaris</name>
    <name type="common">Yellow jacket</name>
    <name type="synonym">Wasp</name>
    <dbReference type="NCBI Taxonomy" id="7454"/>
    <lineage>
        <taxon>Eukaryota</taxon>
        <taxon>Metazoa</taxon>
        <taxon>Ecdysozoa</taxon>
        <taxon>Arthropoda</taxon>
        <taxon>Hexapoda</taxon>
        <taxon>Insecta</taxon>
        <taxon>Pterygota</taxon>
        <taxon>Neoptera</taxon>
        <taxon>Endopterygota</taxon>
        <taxon>Hymenoptera</taxon>
        <taxon>Apocrita</taxon>
        <taxon>Aculeata</taxon>
        <taxon>Vespoidea</taxon>
        <taxon>Vespidae</taxon>
        <taxon>Vespinae</taxon>
        <taxon>Vespula</taxon>
    </lineage>
</organism>
<reference evidence="11" key="1">
    <citation type="journal article" date="2020" name="G3 (Bethesda)">
        <title>High-Quality Assemblies for Three Invasive Social Wasps from the &lt;i&gt;Vespula&lt;/i&gt; Genus.</title>
        <authorList>
            <person name="Harrop T.W.R."/>
            <person name="Guhlin J."/>
            <person name="McLaughlin G.M."/>
            <person name="Permina E."/>
            <person name="Stockwell P."/>
            <person name="Gilligan J."/>
            <person name="Le Lec M.F."/>
            <person name="Gruber M.A.M."/>
            <person name="Quinn O."/>
            <person name="Lovegrove M."/>
            <person name="Duncan E.J."/>
            <person name="Remnant E.J."/>
            <person name="Van Eeckhoven J."/>
            <person name="Graham B."/>
            <person name="Knapp R.A."/>
            <person name="Langford K.W."/>
            <person name="Kronenberg Z."/>
            <person name="Press M.O."/>
            <person name="Eacker S.M."/>
            <person name="Wilson-Rankin E.E."/>
            <person name="Purcell J."/>
            <person name="Lester P.J."/>
            <person name="Dearden P.K."/>
        </authorList>
    </citation>
    <scope>NUCLEOTIDE SEQUENCE</scope>
    <source>
        <strain evidence="11">Marl-1</strain>
    </source>
</reference>
<feature type="transmembrane region" description="Helical" evidence="10">
    <location>
        <begin position="217"/>
        <end position="235"/>
    </location>
</feature>
<dbReference type="AlphaFoldDB" id="A0A834J8N8"/>
<accession>A0A834J8N8</accession>
<proteinExistence type="predicted"/>
<dbReference type="PANTHER" id="PTHR21137:SF35">
    <property type="entry name" value="ODORANT RECEPTOR 19A-RELATED"/>
    <property type="match status" value="1"/>
</dbReference>
<feature type="transmembrane region" description="Helical" evidence="10">
    <location>
        <begin position="134"/>
        <end position="164"/>
    </location>
</feature>
<dbReference type="EMBL" id="JACSEA010000017">
    <property type="protein sequence ID" value="KAF7383470.1"/>
    <property type="molecule type" value="Genomic_DNA"/>
</dbReference>